<reference evidence="2 3" key="1">
    <citation type="submission" date="2020-08" db="EMBL/GenBank/DDBJ databases">
        <title>Sequencing the genomes of 1000 actinobacteria strains.</title>
        <authorList>
            <person name="Klenk H.-P."/>
        </authorList>
    </citation>
    <scope>NUCLEOTIDE SEQUENCE [LARGE SCALE GENOMIC DNA]</scope>
    <source>
        <strain evidence="2 3">DSM 43582</strain>
    </source>
</reference>
<keyword evidence="3" id="KW-1185">Reference proteome</keyword>
<dbReference type="NCBIfam" id="TIGR03083">
    <property type="entry name" value="maleylpyruvate isomerase family mycothiol-dependent enzyme"/>
    <property type="match status" value="1"/>
</dbReference>
<dbReference type="SUPFAM" id="SSF109854">
    <property type="entry name" value="DinB/YfiT-like putative metalloenzymes"/>
    <property type="match status" value="1"/>
</dbReference>
<proteinExistence type="predicted"/>
<name>A0A7W9ULS7_9NOCA</name>
<feature type="domain" description="Mycothiol-dependent maleylpyruvate isomerase metal-binding" evidence="1">
    <location>
        <begin position="7"/>
        <end position="90"/>
    </location>
</feature>
<protein>
    <submittedName>
        <fullName evidence="2">Uncharacterized protein (TIGR03083 family)</fullName>
    </submittedName>
</protein>
<evidence type="ECO:0000259" key="1">
    <source>
        <dbReference type="Pfam" id="PF11716"/>
    </source>
</evidence>
<dbReference type="RefSeq" id="WP_040747757.1">
    <property type="nucleotide sequence ID" value="NZ_JACHIT010000002.1"/>
</dbReference>
<dbReference type="InterPro" id="IPR024344">
    <property type="entry name" value="MDMPI_metal-binding"/>
</dbReference>
<dbReference type="Gene3D" id="1.20.120.450">
    <property type="entry name" value="dinb family like domain"/>
    <property type="match status" value="1"/>
</dbReference>
<organism evidence="2 3">
    <name type="scientific">Nocardia transvalensis</name>
    <dbReference type="NCBI Taxonomy" id="37333"/>
    <lineage>
        <taxon>Bacteria</taxon>
        <taxon>Bacillati</taxon>
        <taxon>Actinomycetota</taxon>
        <taxon>Actinomycetes</taxon>
        <taxon>Mycobacteriales</taxon>
        <taxon>Nocardiaceae</taxon>
        <taxon>Nocardia</taxon>
    </lineage>
</organism>
<dbReference type="GO" id="GO:0046872">
    <property type="term" value="F:metal ion binding"/>
    <property type="evidence" value="ECO:0007669"/>
    <property type="project" value="InterPro"/>
</dbReference>
<evidence type="ECO:0000313" key="3">
    <source>
        <dbReference type="Proteomes" id="UP000540412"/>
    </source>
</evidence>
<dbReference type="InterPro" id="IPR034660">
    <property type="entry name" value="DinB/YfiT-like"/>
</dbReference>
<gene>
    <name evidence="2" type="ORF">BJY24_006781</name>
</gene>
<dbReference type="InterPro" id="IPR017517">
    <property type="entry name" value="Maleyloyr_isom"/>
</dbReference>
<dbReference type="Pfam" id="PF11716">
    <property type="entry name" value="MDMPI_N"/>
    <property type="match status" value="1"/>
</dbReference>
<dbReference type="AlphaFoldDB" id="A0A7W9ULS7"/>
<sequence length="200" mass="22270">MDTRQMLAEERAELVSVLRTLSEEEWETPSLCAGWRVRDVAAHLQTDAVSLATYTGFLVRGRFSVDRVNDVLVRRFAAEPPRALVDSLAASNGWFTRMAPALALADTFVHQQDIRRPLGRDREIPPERLAAVLSHPDPFAFPRRYTRGLRYVATDLEWSKGDGPEIRGPGEALALAMVGRSAALADLSGDGMPELRRRFA</sequence>
<accession>A0A7W9ULS7</accession>
<dbReference type="EMBL" id="JACHIT010000002">
    <property type="protein sequence ID" value="MBB5917869.1"/>
    <property type="molecule type" value="Genomic_DNA"/>
</dbReference>
<comment type="caution">
    <text evidence="2">The sequence shown here is derived from an EMBL/GenBank/DDBJ whole genome shotgun (WGS) entry which is preliminary data.</text>
</comment>
<evidence type="ECO:0000313" key="2">
    <source>
        <dbReference type="EMBL" id="MBB5917869.1"/>
    </source>
</evidence>
<dbReference type="Proteomes" id="UP000540412">
    <property type="component" value="Unassembled WGS sequence"/>
</dbReference>